<gene>
    <name evidence="1" type="ORF">B0T10DRAFT_532978</name>
</gene>
<protein>
    <submittedName>
        <fullName evidence="1">Uncharacterized protein</fullName>
    </submittedName>
</protein>
<dbReference type="EMBL" id="JAGPYM010000039">
    <property type="protein sequence ID" value="KAH6874423.1"/>
    <property type="molecule type" value="Genomic_DNA"/>
</dbReference>
<dbReference type="Pfam" id="PF07247">
    <property type="entry name" value="AATase"/>
    <property type="match status" value="1"/>
</dbReference>
<proteinExistence type="predicted"/>
<dbReference type="Gene3D" id="3.30.559.10">
    <property type="entry name" value="Chloramphenicol acetyltransferase-like domain"/>
    <property type="match status" value="1"/>
</dbReference>
<dbReference type="Proteomes" id="UP000777438">
    <property type="component" value="Unassembled WGS sequence"/>
</dbReference>
<dbReference type="InterPro" id="IPR052058">
    <property type="entry name" value="Alcohol_O-acetyltransferase"/>
</dbReference>
<dbReference type="PANTHER" id="PTHR28037:SF1">
    <property type="entry name" value="ALCOHOL O-ACETYLTRANSFERASE 1-RELATED"/>
    <property type="match status" value="1"/>
</dbReference>
<sequence length="444" mass="49187">MRLWYLYHRLGIWSNILISARYCSASGCQLIKPAVVAALRAVVKAHPALWHVFVQRPSSKKGRHTLHIAALRVLDLEKCIVYLDGADNAGVTSELLEAIHNEWEWTADEPERPWWKLLVKGRNIVFVYHHSVGDGMSGVVFHREFLAALNSTTADNLERPQKTILSTTMLSRIYGNLPPSRPHLESVTAVAEPPKRTVTCISSYRIPAAKMTQIIVACRSNETTFTPLLITMLTIVLGTDYYPDARVGSSRYAFDLRPQLPMTRIGGGTSQGTILNATASGEHWHKLESFRGVVSKEDGKIDGERVWNLVRDYKNEMTRCIRGKGFRSWIGLKLMGPDLEDTGKAFSSISLMLAPTYSVSNVGAFLEKTPGEEIESSGSWQIGDMQFSGAAVNGRQGTHGAIFHVAGVQGGDTVINATYEDGVMSRDMVDGILKRVVARIYEII</sequence>
<dbReference type="OrthoDB" id="2150604at2759"/>
<keyword evidence="2" id="KW-1185">Reference proteome</keyword>
<reference evidence="1 2" key="1">
    <citation type="journal article" date="2021" name="Nat. Commun.">
        <title>Genetic determinants of endophytism in the Arabidopsis root mycobiome.</title>
        <authorList>
            <person name="Mesny F."/>
            <person name="Miyauchi S."/>
            <person name="Thiergart T."/>
            <person name="Pickel B."/>
            <person name="Atanasova L."/>
            <person name="Karlsson M."/>
            <person name="Huettel B."/>
            <person name="Barry K.W."/>
            <person name="Haridas S."/>
            <person name="Chen C."/>
            <person name="Bauer D."/>
            <person name="Andreopoulos W."/>
            <person name="Pangilinan J."/>
            <person name="LaButti K."/>
            <person name="Riley R."/>
            <person name="Lipzen A."/>
            <person name="Clum A."/>
            <person name="Drula E."/>
            <person name="Henrissat B."/>
            <person name="Kohler A."/>
            <person name="Grigoriev I.V."/>
            <person name="Martin F.M."/>
            <person name="Hacquard S."/>
        </authorList>
    </citation>
    <scope>NUCLEOTIDE SEQUENCE [LARGE SCALE GENOMIC DNA]</scope>
    <source>
        <strain evidence="1 2">MPI-CAGE-CH-0241</strain>
    </source>
</reference>
<comment type="caution">
    <text evidence="1">The sequence shown here is derived from an EMBL/GenBank/DDBJ whole genome shotgun (WGS) entry which is preliminary data.</text>
</comment>
<dbReference type="InterPro" id="IPR023213">
    <property type="entry name" value="CAT-like_dom_sf"/>
</dbReference>
<accession>A0A9P9AJF1</accession>
<dbReference type="PANTHER" id="PTHR28037">
    <property type="entry name" value="ALCOHOL O-ACETYLTRANSFERASE 1-RELATED"/>
    <property type="match status" value="1"/>
</dbReference>
<dbReference type="InterPro" id="IPR010828">
    <property type="entry name" value="Atf2/Sli1-like"/>
</dbReference>
<name>A0A9P9AJF1_9HYPO</name>
<dbReference type="SUPFAM" id="SSF52777">
    <property type="entry name" value="CoA-dependent acyltransferases"/>
    <property type="match status" value="1"/>
</dbReference>
<evidence type="ECO:0000313" key="1">
    <source>
        <dbReference type="EMBL" id="KAH6874423.1"/>
    </source>
</evidence>
<dbReference type="AlphaFoldDB" id="A0A9P9AJF1"/>
<evidence type="ECO:0000313" key="2">
    <source>
        <dbReference type="Proteomes" id="UP000777438"/>
    </source>
</evidence>
<organism evidence="1 2">
    <name type="scientific">Thelonectria olida</name>
    <dbReference type="NCBI Taxonomy" id="1576542"/>
    <lineage>
        <taxon>Eukaryota</taxon>
        <taxon>Fungi</taxon>
        <taxon>Dikarya</taxon>
        <taxon>Ascomycota</taxon>
        <taxon>Pezizomycotina</taxon>
        <taxon>Sordariomycetes</taxon>
        <taxon>Hypocreomycetidae</taxon>
        <taxon>Hypocreales</taxon>
        <taxon>Nectriaceae</taxon>
        <taxon>Thelonectria</taxon>
    </lineage>
</organism>